<dbReference type="OrthoDB" id="3158737at2759"/>
<keyword evidence="2" id="KW-1133">Transmembrane helix</keyword>
<evidence type="ECO:0000313" key="4">
    <source>
        <dbReference type="EMBL" id="CCA66975.1"/>
    </source>
</evidence>
<reference evidence="4 5" key="1">
    <citation type="journal article" date="2011" name="PLoS Pathog.">
        <title>Endophytic Life Strategies Decoded by Genome and Transcriptome Analyses of the Mutualistic Root Symbiont Piriformospora indica.</title>
        <authorList>
            <person name="Zuccaro A."/>
            <person name="Lahrmann U."/>
            <person name="Guldener U."/>
            <person name="Langen G."/>
            <person name="Pfiffi S."/>
            <person name="Biedenkopf D."/>
            <person name="Wong P."/>
            <person name="Samans B."/>
            <person name="Grimm C."/>
            <person name="Basiewicz M."/>
            <person name="Murat C."/>
            <person name="Martin F."/>
            <person name="Kogel K.H."/>
        </authorList>
    </citation>
    <scope>NUCLEOTIDE SEQUENCE [LARGE SCALE GENOMIC DNA]</scope>
    <source>
        <strain evidence="4 5">DSM 11827</strain>
    </source>
</reference>
<feature type="region of interest" description="Disordered" evidence="1">
    <location>
        <begin position="475"/>
        <end position="495"/>
    </location>
</feature>
<comment type="caution">
    <text evidence="4">The sequence shown here is derived from an EMBL/GenBank/DDBJ whole genome shotgun (WGS) entry which is preliminary data.</text>
</comment>
<feature type="compositionally biased region" description="Polar residues" evidence="1">
    <location>
        <begin position="385"/>
        <end position="397"/>
    </location>
</feature>
<feature type="chain" id="PRO_5003468236" evidence="3">
    <location>
        <begin position="18"/>
        <end position="506"/>
    </location>
</feature>
<evidence type="ECO:0000256" key="1">
    <source>
        <dbReference type="SAM" id="MobiDB-lite"/>
    </source>
</evidence>
<keyword evidence="3" id="KW-0732">Signal</keyword>
<feature type="signal peptide" evidence="3">
    <location>
        <begin position="1"/>
        <end position="17"/>
    </location>
</feature>
<evidence type="ECO:0000313" key="5">
    <source>
        <dbReference type="Proteomes" id="UP000007148"/>
    </source>
</evidence>
<dbReference type="InParanoid" id="G4T6N1"/>
<organism evidence="4 5">
    <name type="scientific">Serendipita indica (strain DSM 11827)</name>
    <name type="common">Root endophyte fungus</name>
    <name type="synonym">Piriformospora indica</name>
    <dbReference type="NCBI Taxonomy" id="1109443"/>
    <lineage>
        <taxon>Eukaryota</taxon>
        <taxon>Fungi</taxon>
        <taxon>Dikarya</taxon>
        <taxon>Basidiomycota</taxon>
        <taxon>Agaricomycotina</taxon>
        <taxon>Agaricomycetes</taxon>
        <taxon>Sebacinales</taxon>
        <taxon>Serendipitaceae</taxon>
        <taxon>Serendipita</taxon>
    </lineage>
</organism>
<feature type="compositionally biased region" description="Basic and acidic residues" evidence="1">
    <location>
        <begin position="475"/>
        <end position="493"/>
    </location>
</feature>
<feature type="compositionally biased region" description="Low complexity" evidence="1">
    <location>
        <begin position="398"/>
        <end position="415"/>
    </location>
</feature>
<name>G4T6N1_SERID</name>
<dbReference type="EMBL" id="CAFZ01000008">
    <property type="protein sequence ID" value="CCA66975.1"/>
    <property type="molecule type" value="Genomic_DNA"/>
</dbReference>
<keyword evidence="2" id="KW-0812">Transmembrane</keyword>
<evidence type="ECO:0000256" key="3">
    <source>
        <dbReference type="SAM" id="SignalP"/>
    </source>
</evidence>
<evidence type="ECO:0000256" key="2">
    <source>
        <dbReference type="SAM" id="Phobius"/>
    </source>
</evidence>
<sequence length="506" mass="55907">MLFILTLVSLLLSSVAAETLIATAQSALDTFIQKDSHWNTEITGISTTNGSFLVFYRGSSLSLGYHFQADSSIDHRAWLDGVPVNRPMNITNISASTSNGTTFISGSEMDHQLRIDVSSDSAITLDSLNITYASTNPLSTLYGNRATQVPRDAGILDDQDSRILRSNGWQNRTADSFAWNNTLSTTSTPGSWIAMAMVGKGASFWIYGMMETTTSFIKVEVYSYHRSDPINVTEIVRVGGDDSGNALGTSLYQVPLYKLDGFSIDTYYLVKLTLLEGTFSLDYIRSGTNFQTFTSLQTYEDLPESVTPETVIILVSVLVPLFSIFAAIGLFLIWRRRYRRQNHPSIGKKSANFVGRSVKRRYTIHPYETTGPGTRMNAGTKMSRIHNTSSGVERQTGTPTAETRSTRSTESPVGVGTTLLLSNTLSSLTDRPLVSSADDGEGAEDEDQPIAMTHEELALVFARATELRTLQDRVAEYGHDEDRQRLEERKEQENLETLARQLAGLE</sequence>
<keyword evidence="2" id="KW-0472">Membrane</keyword>
<protein>
    <submittedName>
        <fullName evidence="4">Uncharacterized protein</fullName>
    </submittedName>
</protein>
<gene>
    <name evidence="4" type="ORF">PIIN_00812</name>
</gene>
<feature type="transmembrane region" description="Helical" evidence="2">
    <location>
        <begin position="311"/>
        <end position="334"/>
    </location>
</feature>
<dbReference type="Proteomes" id="UP000007148">
    <property type="component" value="Unassembled WGS sequence"/>
</dbReference>
<proteinExistence type="predicted"/>
<accession>G4T6N1</accession>
<keyword evidence="5" id="KW-1185">Reference proteome</keyword>
<feature type="region of interest" description="Disordered" evidence="1">
    <location>
        <begin position="385"/>
        <end position="415"/>
    </location>
</feature>
<dbReference type="HOGENOM" id="CLU_463886_0_0_1"/>
<dbReference type="AlphaFoldDB" id="G4T6N1"/>